<keyword evidence="3 5" id="KW-0238">DNA-binding</keyword>
<name>A0ABU8LF72_9MICO</name>
<dbReference type="RefSeq" id="WP_337333473.1">
    <property type="nucleotide sequence ID" value="NZ_JBBDGM010000019.1"/>
</dbReference>
<dbReference type="InterPro" id="IPR050109">
    <property type="entry name" value="HTH-type_TetR-like_transc_reg"/>
</dbReference>
<dbReference type="Proteomes" id="UP001371224">
    <property type="component" value="Unassembled WGS sequence"/>
</dbReference>
<dbReference type="InterPro" id="IPR009057">
    <property type="entry name" value="Homeodomain-like_sf"/>
</dbReference>
<dbReference type="EMBL" id="JBBDGM010000019">
    <property type="protein sequence ID" value="MEJ1089828.1"/>
    <property type="molecule type" value="Genomic_DNA"/>
</dbReference>
<keyword evidence="1" id="KW-0678">Repressor</keyword>
<evidence type="ECO:0000256" key="1">
    <source>
        <dbReference type="ARBA" id="ARBA00022491"/>
    </source>
</evidence>
<evidence type="ECO:0000256" key="2">
    <source>
        <dbReference type="ARBA" id="ARBA00023015"/>
    </source>
</evidence>
<protein>
    <submittedName>
        <fullName evidence="7">TetR/AcrR family transcriptional regulator</fullName>
    </submittedName>
</protein>
<keyword evidence="8" id="KW-1185">Reference proteome</keyword>
<evidence type="ECO:0000256" key="5">
    <source>
        <dbReference type="PROSITE-ProRule" id="PRU00335"/>
    </source>
</evidence>
<dbReference type="PROSITE" id="PS50977">
    <property type="entry name" value="HTH_TETR_2"/>
    <property type="match status" value="1"/>
</dbReference>
<evidence type="ECO:0000256" key="4">
    <source>
        <dbReference type="ARBA" id="ARBA00023163"/>
    </source>
</evidence>
<dbReference type="Gene3D" id="1.10.357.10">
    <property type="entry name" value="Tetracycline Repressor, domain 2"/>
    <property type="match status" value="1"/>
</dbReference>
<dbReference type="InterPro" id="IPR041490">
    <property type="entry name" value="KstR2_TetR_C"/>
</dbReference>
<dbReference type="Pfam" id="PF00440">
    <property type="entry name" value="TetR_N"/>
    <property type="match status" value="1"/>
</dbReference>
<comment type="caution">
    <text evidence="7">The sequence shown here is derived from an EMBL/GenBank/DDBJ whole genome shotgun (WGS) entry which is preliminary data.</text>
</comment>
<dbReference type="PANTHER" id="PTHR30055:SF175">
    <property type="entry name" value="HTH-TYPE TRANSCRIPTIONAL REPRESSOR KSTR2"/>
    <property type="match status" value="1"/>
</dbReference>
<dbReference type="InterPro" id="IPR001647">
    <property type="entry name" value="HTH_TetR"/>
</dbReference>
<feature type="domain" description="HTH tetR-type" evidence="6">
    <location>
        <begin position="10"/>
        <end position="70"/>
    </location>
</feature>
<dbReference type="Gene3D" id="1.10.10.60">
    <property type="entry name" value="Homeodomain-like"/>
    <property type="match status" value="1"/>
</dbReference>
<evidence type="ECO:0000256" key="3">
    <source>
        <dbReference type="ARBA" id="ARBA00023125"/>
    </source>
</evidence>
<proteinExistence type="predicted"/>
<sequence length="199" mass="22110">MTKTKQEQSSERREEILGIAARLIAQRGYSATTVRDIAEEAGILSGSLYHHFASKEAMIQEILHGFMDRLLTRYDEIAANATDPRAGIDALIECAFETIGREPSAVGLYQNEAAFLATQPGFEFLVAESERIETIWIGQLRAGQSAGVFRPEGDPAVTYRFIRDAVWSTVRWYRPGGRHTVESMSTQFLALVHSGLDAD</sequence>
<evidence type="ECO:0000313" key="8">
    <source>
        <dbReference type="Proteomes" id="UP001371224"/>
    </source>
</evidence>
<keyword evidence="4" id="KW-0804">Transcription</keyword>
<accession>A0ABU8LF72</accession>
<keyword evidence="2" id="KW-0805">Transcription regulation</keyword>
<feature type="DNA-binding region" description="H-T-H motif" evidence="5">
    <location>
        <begin position="33"/>
        <end position="52"/>
    </location>
</feature>
<evidence type="ECO:0000313" key="7">
    <source>
        <dbReference type="EMBL" id="MEJ1089828.1"/>
    </source>
</evidence>
<organism evidence="7 8">
    <name type="scientific">Microbacterium bandirmense</name>
    <dbReference type="NCBI Taxonomy" id="3122050"/>
    <lineage>
        <taxon>Bacteria</taxon>
        <taxon>Bacillati</taxon>
        <taxon>Actinomycetota</taxon>
        <taxon>Actinomycetes</taxon>
        <taxon>Micrococcales</taxon>
        <taxon>Microbacteriaceae</taxon>
        <taxon>Microbacterium</taxon>
    </lineage>
</organism>
<dbReference type="PRINTS" id="PR00455">
    <property type="entry name" value="HTHTETR"/>
</dbReference>
<dbReference type="SUPFAM" id="SSF46689">
    <property type="entry name" value="Homeodomain-like"/>
    <property type="match status" value="1"/>
</dbReference>
<reference evidence="7 8" key="1">
    <citation type="submission" date="2024-02" db="EMBL/GenBank/DDBJ databases">
        <authorList>
            <person name="Saticioglu I.B."/>
        </authorList>
    </citation>
    <scope>NUCLEOTIDE SEQUENCE [LARGE SCALE GENOMIC DNA]</scope>
    <source>
        <strain evidence="7 8">Mu-80</strain>
    </source>
</reference>
<gene>
    <name evidence="7" type="ORF">WDU99_16045</name>
</gene>
<dbReference type="PANTHER" id="PTHR30055">
    <property type="entry name" value="HTH-TYPE TRANSCRIPTIONAL REGULATOR RUTR"/>
    <property type="match status" value="1"/>
</dbReference>
<dbReference type="SUPFAM" id="SSF48498">
    <property type="entry name" value="Tetracyclin repressor-like, C-terminal domain"/>
    <property type="match status" value="1"/>
</dbReference>
<dbReference type="InterPro" id="IPR036271">
    <property type="entry name" value="Tet_transcr_reg_TetR-rel_C_sf"/>
</dbReference>
<dbReference type="Pfam" id="PF17932">
    <property type="entry name" value="TetR_C_24"/>
    <property type="match status" value="1"/>
</dbReference>
<evidence type="ECO:0000259" key="6">
    <source>
        <dbReference type="PROSITE" id="PS50977"/>
    </source>
</evidence>